<gene>
    <name evidence="6" type="primary">proS_2</name>
    <name evidence="6" type="ORF">NCTC13079_01405</name>
</gene>
<dbReference type="Proteomes" id="UP000269544">
    <property type="component" value="Chromosome"/>
</dbReference>
<dbReference type="SUPFAM" id="SSF52954">
    <property type="entry name" value="Class II aaRS ABD-related"/>
    <property type="match status" value="1"/>
</dbReference>
<dbReference type="Gene3D" id="3.30.930.10">
    <property type="entry name" value="Bira Bifunctional Protein, Domain 2"/>
    <property type="match status" value="2"/>
</dbReference>
<protein>
    <submittedName>
        <fullName evidence="6">Proline--tRNA ligase</fullName>
        <ecNumber evidence="6">6.1.1.15</ecNumber>
    </submittedName>
</protein>
<keyword evidence="2" id="KW-0547">Nucleotide-binding</keyword>
<feature type="domain" description="Anticodon-binding" evidence="4">
    <location>
        <begin position="462"/>
        <end position="547"/>
    </location>
</feature>
<dbReference type="InterPro" id="IPR036621">
    <property type="entry name" value="Anticodon-bd_dom_sf"/>
</dbReference>
<evidence type="ECO:0000313" key="7">
    <source>
        <dbReference type="Proteomes" id="UP000269544"/>
    </source>
</evidence>
<dbReference type="SUPFAM" id="SSF55826">
    <property type="entry name" value="YbaK/ProRS associated domain"/>
    <property type="match status" value="1"/>
</dbReference>
<dbReference type="Gene3D" id="3.90.960.10">
    <property type="entry name" value="YbaK/aminoacyl-tRNA synthetase-associated domain"/>
    <property type="match status" value="1"/>
</dbReference>
<dbReference type="InterPro" id="IPR007214">
    <property type="entry name" value="YbaK/aa-tRNA-synth-assoc-dom"/>
</dbReference>
<keyword evidence="2" id="KW-0067">ATP-binding</keyword>
<evidence type="ECO:0000313" key="6">
    <source>
        <dbReference type="EMBL" id="VEJ36201.1"/>
    </source>
</evidence>
<dbReference type="Pfam" id="PF04073">
    <property type="entry name" value="tRNA_edit"/>
    <property type="match status" value="1"/>
</dbReference>
<dbReference type="AlphaFoldDB" id="A0A3S4YQC1"/>
<name>A0A3S4YQC1_9FIRM</name>
<feature type="domain" description="YbaK/aminoacyl-tRNA synthetase-associated" evidence="5">
    <location>
        <begin position="246"/>
        <end position="361"/>
    </location>
</feature>
<sequence length="556" mass="61098">MKLSKYYLPTLREAPAEAVTKAHTLVLRSAMARSAGVGVFSLLPLGEETVSRLAEELEAKFFAEGLKVSAASLQDRAIWEQSGRWARYGSDMFKVADRYNRQSVLAAESEEAFLALVSGELKSYKQLPAFFYEEEKRFQDVKKPKYGFADARERRVLDGYSYFADAQEAAAFSEDMRARAEDFLAEEGVRYHCIETDEAYSFYAMAEGYEEALAWTEKDAYFRELAPVTYPAPAAQDAQEAEEIHTPGAATIRDLSEMIGIEPARCAKAVDLSVAGKPVFAFVPGDRGLNMKKLARYLEVDEADIDMLDEETIEKMGSFPGFTGPIGLSDEARIIVDRSLTGIANLVVGANKFDHHIQNVNYGRDFGGEVADDLLTVEEGDATPGGEPLSFGTGFLIATVRKPSSFYGQAMNVSYIDQSGKEAPFVASGICWDTTALFAALLENHSDEKGIAFPVGMGAYDAVITVVNTKKAEQNELAEALYEKLRAEGVRVLLDDRAERAGVKFNDRDLIGIPLQISVGKRAAEDVVEYKRRGGEMEEIDAEAAVSRAISVCKEA</sequence>
<keyword evidence="1" id="KW-0963">Cytoplasm</keyword>
<reference evidence="6 7" key="1">
    <citation type="submission" date="2018-12" db="EMBL/GenBank/DDBJ databases">
        <authorList>
            <consortium name="Pathogen Informatics"/>
        </authorList>
    </citation>
    <scope>NUCLEOTIDE SEQUENCE [LARGE SCALE GENOMIC DNA]</scope>
    <source>
        <strain evidence="6 7">NCTC13079</strain>
    </source>
</reference>
<dbReference type="GO" id="GO:0004827">
    <property type="term" value="F:proline-tRNA ligase activity"/>
    <property type="evidence" value="ECO:0007669"/>
    <property type="project" value="UniProtKB-EC"/>
</dbReference>
<evidence type="ECO:0000256" key="2">
    <source>
        <dbReference type="ARBA" id="ARBA00022840"/>
    </source>
</evidence>
<dbReference type="PANTHER" id="PTHR42753:SF2">
    <property type="entry name" value="PROLINE--TRNA LIGASE"/>
    <property type="match status" value="1"/>
</dbReference>
<evidence type="ECO:0000259" key="5">
    <source>
        <dbReference type="Pfam" id="PF04073"/>
    </source>
</evidence>
<dbReference type="InterPro" id="IPR044140">
    <property type="entry name" value="ProRS_anticodon_short"/>
</dbReference>
<dbReference type="OrthoDB" id="9809052at2"/>
<dbReference type="InterPro" id="IPR036754">
    <property type="entry name" value="YbaK/aa-tRNA-synt-asso_dom_sf"/>
</dbReference>
<dbReference type="GO" id="GO:0140096">
    <property type="term" value="F:catalytic activity, acting on a protein"/>
    <property type="evidence" value="ECO:0007669"/>
    <property type="project" value="UniProtKB-ARBA"/>
</dbReference>
<dbReference type="EMBL" id="LR134523">
    <property type="protein sequence ID" value="VEJ36201.1"/>
    <property type="molecule type" value="Genomic_DNA"/>
</dbReference>
<dbReference type="CDD" id="cd04334">
    <property type="entry name" value="ProRS-INS"/>
    <property type="match status" value="1"/>
</dbReference>
<dbReference type="GO" id="GO:0016740">
    <property type="term" value="F:transferase activity"/>
    <property type="evidence" value="ECO:0007669"/>
    <property type="project" value="UniProtKB-ARBA"/>
</dbReference>
<dbReference type="GO" id="GO:0005524">
    <property type="term" value="F:ATP binding"/>
    <property type="evidence" value="ECO:0007669"/>
    <property type="project" value="UniProtKB-KW"/>
</dbReference>
<keyword evidence="7" id="KW-1185">Reference proteome</keyword>
<evidence type="ECO:0000256" key="3">
    <source>
        <dbReference type="ARBA" id="ARBA00023146"/>
    </source>
</evidence>
<dbReference type="KEGG" id="piv:NCTC13079_01405"/>
<dbReference type="PANTHER" id="PTHR42753">
    <property type="entry name" value="MITOCHONDRIAL RIBOSOME PROTEIN L39/PROLYL-TRNA LIGASE FAMILY MEMBER"/>
    <property type="match status" value="1"/>
</dbReference>
<dbReference type="SUPFAM" id="SSF55681">
    <property type="entry name" value="Class II aaRS and biotin synthetases"/>
    <property type="match status" value="1"/>
</dbReference>
<dbReference type="EC" id="6.1.1.15" evidence="6"/>
<dbReference type="InterPro" id="IPR045864">
    <property type="entry name" value="aa-tRNA-synth_II/BPL/LPL"/>
</dbReference>
<dbReference type="Gene3D" id="3.40.50.800">
    <property type="entry name" value="Anticodon-binding domain"/>
    <property type="match status" value="1"/>
</dbReference>
<keyword evidence="3" id="KW-0030">Aminoacyl-tRNA synthetase</keyword>
<evidence type="ECO:0000259" key="4">
    <source>
        <dbReference type="Pfam" id="PF03129"/>
    </source>
</evidence>
<dbReference type="CDD" id="cd00861">
    <property type="entry name" value="ProRS_anticodon_short"/>
    <property type="match status" value="1"/>
</dbReference>
<dbReference type="InterPro" id="IPR004154">
    <property type="entry name" value="Anticodon-bd"/>
</dbReference>
<proteinExistence type="predicted"/>
<evidence type="ECO:0000256" key="1">
    <source>
        <dbReference type="ARBA" id="ARBA00022490"/>
    </source>
</evidence>
<organism evidence="6 7">
    <name type="scientific">Aedoeadaptatus ivorii</name>
    <dbReference type="NCBI Taxonomy" id="54006"/>
    <lineage>
        <taxon>Bacteria</taxon>
        <taxon>Bacillati</taxon>
        <taxon>Bacillota</taxon>
        <taxon>Tissierellia</taxon>
        <taxon>Tissierellales</taxon>
        <taxon>Peptoniphilaceae</taxon>
        <taxon>Aedoeadaptatus</taxon>
    </lineage>
</organism>
<keyword evidence="6" id="KW-0436">Ligase</keyword>
<dbReference type="RefSeq" id="WP_126466106.1">
    <property type="nucleotide sequence ID" value="NZ_LR134523.1"/>
</dbReference>
<accession>A0A3S4YQC1</accession>
<dbReference type="GO" id="GO:0005829">
    <property type="term" value="C:cytosol"/>
    <property type="evidence" value="ECO:0007669"/>
    <property type="project" value="TreeGrafter"/>
</dbReference>
<dbReference type="Pfam" id="PF03129">
    <property type="entry name" value="HGTP_anticodon"/>
    <property type="match status" value="1"/>
</dbReference>
<dbReference type="InterPro" id="IPR050062">
    <property type="entry name" value="Pro-tRNA_synthetase"/>
</dbReference>
<dbReference type="GO" id="GO:0002161">
    <property type="term" value="F:aminoacyl-tRNA deacylase activity"/>
    <property type="evidence" value="ECO:0007669"/>
    <property type="project" value="InterPro"/>
</dbReference>
<dbReference type="GO" id="GO:0006433">
    <property type="term" value="P:prolyl-tRNA aminoacylation"/>
    <property type="evidence" value="ECO:0007669"/>
    <property type="project" value="TreeGrafter"/>
</dbReference>